<dbReference type="KEGG" id="atu:Atu5515"/>
<keyword evidence="2" id="KW-1185">Reference proteome</keyword>
<reference evidence="1 2" key="1">
    <citation type="journal article" date="2001" name="Science">
        <title>The genome of the natural genetic engineer Agrobacterium tumefaciens C58.</title>
        <authorList>
            <person name="Wood D.W."/>
            <person name="Setubal J.C."/>
            <person name="Kaul R."/>
            <person name="Monks D.E."/>
            <person name="Kitajima J.P."/>
            <person name="Okura V.K."/>
            <person name="Zhou Y."/>
            <person name="Chen L."/>
            <person name="Wood G.E."/>
            <person name="Almeida N.F.Jr."/>
            <person name="Woo L."/>
            <person name="Chen Y."/>
            <person name="Paulsen I.T."/>
            <person name="Eisen J.A."/>
            <person name="Karp P.D."/>
            <person name="Bovee D.Sr."/>
            <person name="Chapman P."/>
            <person name="Clendenning J."/>
            <person name="Deatherage G."/>
            <person name="Gillet W."/>
            <person name="Grant C."/>
            <person name="Kutyavin T."/>
            <person name="Levy R."/>
            <person name="Li M.J."/>
            <person name="McClelland E."/>
            <person name="Palmieri A."/>
            <person name="Raymond C."/>
            <person name="Rouse G."/>
            <person name="Saenphimmachak C."/>
            <person name="Wu Z."/>
            <person name="Romero P."/>
            <person name="Gordon D."/>
            <person name="Zhang S."/>
            <person name="Yoo H."/>
            <person name="Tao Y."/>
            <person name="Biddle P."/>
            <person name="Jung M."/>
            <person name="Krespan W."/>
            <person name="Perry M."/>
            <person name="Gordon-Kamm B."/>
            <person name="Liao L."/>
            <person name="Kim S."/>
            <person name="Hendrick C."/>
            <person name="Zhao Z.Y."/>
            <person name="Dolan M."/>
            <person name="Chumley F."/>
            <person name="Tingey S.V."/>
            <person name="Tomb J.F."/>
            <person name="Gordon M.P."/>
            <person name="Olson M.V."/>
            <person name="Nester E.W."/>
        </authorList>
    </citation>
    <scope>NUCLEOTIDE SEQUENCE [LARGE SCALE GENOMIC DNA]</scope>
    <source>
        <strain evidence="2">C58 / ATCC 33970</strain>
    </source>
</reference>
<reference evidence="1 2" key="2">
    <citation type="journal article" date="2001" name="Science">
        <title>Genome sequence of the plant pathogen and biotechnology agent Agrobacterium tumefaciens C58.</title>
        <authorList>
            <person name="Goodner B."/>
            <person name="Hinkle G."/>
            <person name="Gattung S."/>
            <person name="Miller N."/>
            <person name="Blanchard M."/>
            <person name="Qurollo B."/>
            <person name="Goldman B.S."/>
            <person name="Cao Y."/>
            <person name="Askenazi M."/>
            <person name="Halling C."/>
            <person name="Mullin L."/>
            <person name="Houmiel K."/>
            <person name="Gordon J."/>
            <person name="Vaudin M."/>
            <person name="Iartchouk O."/>
            <person name="Epp A."/>
            <person name="Liu F."/>
            <person name="Wollam C."/>
            <person name="Allinger M."/>
            <person name="Doughty D."/>
            <person name="Scott C."/>
            <person name="Lappas C."/>
            <person name="Markelz B."/>
            <person name="Flanagan C."/>
            <person name="Crowell C."/>
            <person name="Gurson J."/>
            <person name="Lomo C."/>
            <person name="Sear C."/>
            <person name="Strub G."/>
            <person name="Cielo C."/>
            <person name="Slater S."/>
        </authorList>
    </citation>
    <scope>NUCLEOTIDE SEQUENCE [LARGE SCALE GENOMIC DNA]</scope>
    <source>
        <strain evidence="2">C58 / ATCC 33970</strain>
    </source>
</reference>
<dbReference type="EnsemblBacteria" id="AAL46201">
    <property type="protein sequence ID" value="AAL46201"/>
    <property type="gene ID" value="Atu5515"/>
</dbReference>
<protein>
    <submittedName>
        <fullName evidence="1">Uncharacterized protein</fullName>
    </submittedName>
</protein>
<geneLocation type="plasmid" evidence="1 2">
    <name>At</name>
</geneLocation>
<sequence length="60" mass="6412">MKASQPSLEAVQIPTKDIAASSSMTHGAGDPVRLFYRARFMAWLPDGAAICSTSRSMISP</sequence>
<name>Q8UJG2_AGRFC</name>
<dbReference type="AlphaFoldDB" id="Q8UJG2"/>
<proteinExistence type="predicted"/>
<gene>
    <name evidence="1" type="ordered locus">Atu5515</name>
</gene>
<organism evidence="1 2">
    <name type="scientific">Agrobacterium fabrum (strain C58 / ATCC 33970)</name>
    <name type="common">Agrobacterium tumefaciens (strain C58)</name>
    <dbReference type="NCBI Taxonomy" id="176299"/>
    <lineage>
        <taxon>Bacteria</taxon>
        <taxon>Pseudomonadati</taxon>
        <taxon>Pseudomonadota</taxon>
        <taxon>Alphaproteobacteria</taxon>
        <taxon>Hyphomicrobiales</taxon>
        <taxon>Rhizobiaceae</taxon>
        <taxon>Rhizobium/Agrobacterium group</taxon>
        <taxon>Agrobacterium</taxon>
        <taxon>Agrobacterium tumefaciens complex</taxon>
    </lineage>
</organism>
<dbReference type="EMBL" id="AE007872">
    <property type="protein sequence ID" value="AAL46201.1"/>
    <property type="molecule type" value="Genomic_DNA"/>
</dbReference>
<keyword evidence="1" id="KW-0614">Plasmid</keyword>
<dbReference type="HOGENOM" id="CLU_2930833_0_0_5"/>
<dbReference type="BioCyc" id="AGRO:ATU5515-MONOMER"/>
<dbReference type="Proteomes" id="UP000000813">
    <property type="component" value="Plasmid At"/>
</dbReference>
<dbReference type="PIR" id="AC3223">
    <property type="entry name" value="AC3223"/>
</dbReference>
<evidence type="ECO:0000313" key="2">
    <source>
        <dbReference type="Proteomes" id="UP000000813"/>
    </source>
</evidence>
<evidence type="ECO:0000313" key="1">
    <source>
        <dbReference type="EMBL" id="AAL46201.1"/>
    </source>
</evidence>
<accession>Q8UJG2</accession>